<dbReference type="Proteomes" id="UP000622653">
    <property type="component" value="Unassembled WGS sequence"/>
</dbReference>
<accession>A0A8J7KTM5</accession>
<comment type="caution">
    <text evidence="1">The sequence shown here is derived from an EMBL/GenBank/DDBJ whole genome shotgun (WGS) entry which is preliminary data.</text>
</comment>
<protein>
    <submittedName>
        <fullName evidence="1">Uncharacterized protein</fullName>
    </submittedName>
</protein>
<reference evidence="1" key="1">
    <citation type="submission" date="2020-11" db="EMBL/GenBank/DDBJ databases">
        <title>Multidrug resistant novel bacterium Savagea serpentis sp. nov., isolated from the scats of a vine snake (Ahaetulla nasuta).</title>
        <authorList>
            <person name="Venkata Ramana V."/>
            <person name="Vikas Patil S."/>
            <person name="Yogita Lugani V."/>
        </authorList>
    </citation>
    <scope>NUCLEOTIDE SEQUENCE</scope>
    <source>
        <strain evidence="1">SN6</strain>
    </source>
</reference>
<gene>
    <name evidence="1" type="ORF">IRY55_10165</name>
</gene>
<dbReference type="InterPro" id="IPR035253">
    <property type="entry name" value="Lipoprotein_22_bac"/>
</dbReference>
<evidence type="ECO:0000313" key="1">
    <source>
        <dbReference type="EMBL" id="MBF4501729.1"/>
    </source>
</evidence>
<keyword evidence="2" id="KW-1185">Reference proteome</keyword>
<organism evidence="1 2">
    <name type="scientific">Savagea serpentis</name>
    <dbReference type="NCBI Taxonomy" id="2785297"/>
    <lineage>
        <taxon>Bacteria</taxon>
        <taxon>Bacillati</taxon>
        <taxon>Bacillota</taxon>
        <taxon>Bacilli</taxon>
        <taxon>Bacillales</taxon>
        <taxon>Caryophanaceae</taxon>
        <taxon>Savagea</taxon>
    </lineage>
</organism>
<dbReference type="PROSITE" id="PS51257">
    <property type="entry name" value="PROKAR_LIPOPROTEIN"/>
    <property type="match status" value="1"/>
</dbReference>
<proteinExistence type="predicted"/>
<dbReference type="Gene3D" id="3.30.70.3060">
    <property type="match status" value="1"/>
</dbReference>
<name>A0A8J7KTM5_9BACL</name>
<dbReference type="RefSeq" id="WP_194563213.1">
    <property type="nucleotide sequence ID" value="NZ_JADKPV010000005.1"/>
</dbReference>
<dbReference type="Pfam" id="PF17294">
    <property type="entry name" value="Lipoprotein_22"/>
    <property type="match status" value="1"/>
</dbReference>
<evidence type="ECO:0000313" key="2">
    <source>
        <dbReference type="Proteomes" id="UP000622653"/>
    </source>
</evidence>
<dbReference type="EMBL" id="JADKPV010000005">
    <property type="protein sequence ID" value="MBF4501729.1"/>
    <property type="molecule type" value="Genomic_DNA"/>
</dbReference>
<dbReference type="AlphaFoldDB" id="A0A8J7KTM5"/>
<dbReference type="Gene3D" id="2.40.40.60">
    <property type="match status" value="1"/>
</dbReference>
<sequence>MKKWVKPFVLVIVLTLFLAGCSAFEKERSVLVIGDERDWDDSPIAWTNQLENNKTFEIKKEEVDGKKIVYMSRQMADILIDERLLRVKTDKKYKAWRRIDSERPLLSFATSESVLPEEIRVTTSYSGDLAIGDERFDYADVVIIADVDSFEDLDLETRSLALLQFKEERLAQLFTHFEDDIAIEAFKVVN</sequence>